<keyword evidence="13" id="KW-1185">Reference proteome</keyword>
<keyword evidence="7 9" id="KW-0503">Monooxygenase</keyword>
<keyword evidence="10" id="KW-1133">Transmembrane helix</keyword>
<feature type="domain" description="FAD-binding" evidence="11">
    <location>
        <begin position="294"/>
        <end position="352"/>
    </location>
</feature>
<dbReference type="RefSeq" id="WP_345335232.1">
    <property type="nucleotide sequence ID" value="NZ_BAABJZ010000066.1"/>
</dbReference>
<dbReference type="InterPro" id="IPR002938">
    <property type="entry name" value="FAD-bd"/>
</dbReference>
<evidence type="ECO:0000256" key="10">
    <source>
        <dbReference type="SAM" id="Phobius"/>
    </source>
</evidence>
<dbReference type="PRINTS" id="PR00420">
    <property type="entry name" value="RNGMNOXGNASE"/>
</dbReference>
<evidence type="ECO:0000259" key="11">
    <source>
        <dbReference type="Pfam" id="PF01494"/>
    </source>
</evidence>
<comment type="pathway">
    <text evidence="9">Cofactor biosynthesis; NAD(+) biosynthesis; quinolinate from L-kynurenine: step 1/3.</text>
</comment>
<evidence type="ECO:0000313" key="13">
    <source>
        <dbReference type="Proteomes" id="UP001499988"/>
    </source>
</evidence>
<dbReference type="PANTHER" id="PTHR46028:SF2">
    <property type="entry name" value="KYNURENINE 3-MONOOXYGENASE"/>
    <property type="match status" value="1"/>
</dbReference>
<dbReference type="HAMAP" id="MF_01971">
    <property type="entry name" value="Kynurenine_monooxygenase"/>
    <property type="match status" value="1"/>
</dbReference>
<evidence type="ECO:0000256" key="5">
    <source>
        <dbReference type="ARBA" id="ARBA00022857"/>
    </source>
</evidence>
<evidence type="ECO:0000256" key="3">
    <source>
        <dbReference type="ARBA" id="ARBA00022642"/>
    </source>
</evidence>
<comment type="caution">
    <text evidence="12">The sequence shown here is derived from an EMBL/GenBank/DDBJ whole genome shotgun (WGS) entry which is preliminary data.</text>
</comment>
<keyword evidence="6 9" id="KW-0560">Oxidoreductase</keyword>
<feature type="transmembrane region" description="Helical" evidence="10">
    <location>
        <begin position="7"/>
        <end position="25"/>
    </location>
</feature>
<keyword evidence="10" id="KW-0812">Transmembrane</keyword>
<sequence>MIPSQESIAIAGAGLVGSLLGVYLAQRGYRVDLYEGRPDPRIGNVYQGRSINLALSDRGWAALEKVGLAQAIRAEAIPMVERVIHGIDGSLTTQPYGEAGQAIYSVSRAGINQRLISLAEQHEQVSLHFEYRLTQVDFASGTAGFDTPAGTVQIAPQRLFGADGANSKIRRLMQELPRMNFSLETMDVAYIELNIPANADGSHQLGPIEALHIWPRDQFMLIALPNLDGSFTCTLFMDFDGPNSFASLQGAPAIQAFFETQFPDVAALLETPAQHFIERAPSPLALVDVYPWVQANRICLIGDACHAIVPFYGQGMNAGFEDCRILDELLEQMEGDWEQVLPAFQQSRKANVAAIATLAKRNYIEMSRLTGQPSFLLRKKIEAKFSRKYPKLWVPLYTMVTFRPEIPYAEALRIGDEQSAIMDEIMTIPDIEQHWDEDWVLAKLYQLACRQWGQALTFHSSHRSCSDAKADG</sequence>
<dbReference type="InterPro" id="IPR036188">
    <property type="entry name" value="FAD/NAD-bd_sf"/>
</dbReference>
<keyword evidence="4 9" id="KW-0274">FAD</keyword>
<accession>A0ABP9EVJ0</accession>
<keyword evidence="5 9" id="KW-0521">NADP</keyword>
<dbReference type="SUPFAM" id="SSF51905">
    <property type="entry name" value="FAD/NAD(P)-binding domain"/>
    <property type="match status" value="1"/>
</dbReference>
<evidence type="ECO:0000256" key="6">
    <source>
        <dbReference type="ARBA" id="ARBA00023002"/>
    </source>
</evidence>
<feature type="domain" description="FAD-binding" evidence="11">
    <location>
        <begin position="8"/>
        <end position="174"/>
    </location>
</feature>
<proteinExistence type="inferred from homology"/>
<dbReference type="Proteomes" id="UP001499988">
    <property type="component" value="Unassembled WGS sequence"/>
</dbReference>
<comment type="cofactor">
    <cofactor evidence="1 9">
        <name>FAD</name>
        <dbReference type="ChEBI" id="CHEBI:57692"/>
    </cofactor>
</comment>
<name>A0ABP9EVJ0_9GAMM</name>
<reference evidence="13" key="1">
    <citation type="journal article" date="2019" name="Int. J. Syst. Evol. Microbiol.">
        <title>The Global Catalogue of Microorganisms (GCM) 10K type strain sequencing project: providing services to taxonomists for standard genome sequencing and annotation.</title>
        <authorList>
            <consortium name="The Broad Institute Genomics Platform"/>
            <consortium name="The Broad Institute Genome Sequencing Center for Infectious Disease"/>
            <person name="Wu L."/>
            <person name="Ma J."/>
        </authorList>
    </citation>
    <scope>NUCLEOTIDE SEQUENCE [LARGE SCALE GENOMIC DNA]</scope>
    <source>
        <strain evidence="13">JCM 18401</strain>
    </source>
</reference>
<comment type="catalytic activity">
    <reaction evidence="8 9">
        <text>L-kynurenine + NADPH + O2 + H(+) = 3-hydroxy-L-kynurenine + NADP(+) + H2O</text>
        <dbReference type="Rhea" id="RHEA:20545"/>
        <dbReference type="ChEBI" id="CHEBI:15377"/>
        <dbReference type="ChEBI" id="CHEBI:15378"/>
        <dbReference type="ChEBI" id="CHEBI:15379"/>
        <dbReference type="ChEBI" id="CHEBI:57783"/>
        <dbReference type="ChEBI" id="CHEBI:57959"/>
        <dbReference type="ChEBI" id="CHEBI:58125"/>
        <dbReference type="ChEBI" id="CHEBI:58349"/>
        <dbReference type="EC" id="1.14.13.9"/>
    </reaction>
</comment>
<evidence type="ECO:0000256" key="7">
    <source>
        <dbReference type="ARBA" id="ARBA00023033"/>
    </source>
</evidence>
<dbReference type="Gene3D" id="3.50.50.60">
    <property type="entry name" value="FAD/NAD(P)-binding domain"/>
    <property type="match status" value="1"/>
</dbReference>
<evidence type="ECO:0000256" key="9">
    <source>
        <dbReference type="HAMAP-Rule" id="MF_01971"/>
    </source>
</evidence>
<dbReference type="Pfam" id="PF01494">
    <property type="entry name" value="FAD_binding_3"/>
    <property type="match status" value="2"/>
</dbReference>
<dbReference type="EC" id="1.14.13.9" evidence="9"/>
<dbReference type="PANTHER" id="PTHR46028">
    <property type="entry name" value="KYNURENINE 3-MONOOXYGENASE"/>
    <property type="match status" value="1"/>
</dbReference>
<dbReference type="EMBL" id="BAABJZ010000066">
    <property type="protein sequence ID" value="GAA4886577.1"/>
    <property type="molecule type" value="Genomic_DNA"/>
</dbReference>
<comment type="similarity">
    <text evidence="9">Belongs to the aromatic-ring hydroxylase family. KMO subfamily.</text>
</comment>
<evidence type="ECO:0000256" key="8">
    <source>
        <dbReference type="ARBA" id="ARBA00047818"/>
    </source>
</evidence>
<evidence type="ECO:0000313" key="12">
    <source>
        <dbReference type="EMBL" id="GAA4886577.1"/>
    </source>
</evidence>
<keyword evidence="10" id="KW-0472">Membrane</keyword>
<keyword evidence="3 9" id="KW-0662">Pyridine nucleotide biosynthesis</keyword>
<gene>
    <name evidence="9" type="primary">kmo</name>
    <name evidence="12" type="ORF">GCM10023333_19950</name>
</gene>
<dbReference type="InterPro" id="IPR027545">
    <property type="entry name" value="Kynurenine_monooxygenase"/>
</dbReference>
<evidence type="ECO:0000256" key="2">
    <source>
        <dbReference type="ARBA" id="ARBA00022630"/>
    </source>
</evidence>
<evidence type="ECO:0000256" key="1">
    <source>
        <dbReference type="ARBA" id="ARBA00001974"/>
    </source>
</evidence>
<comment type="function">
    <text evidence="9">Catalyzes the hydroxylation of L-kynurenine (L-Kyn) to form 3-hydroxy-L-kynurenine (L-3OHKyn). Required for synthesis of quinolinic acid.</text>
</comment>
<organism evidence="12 13">
    <name type="scientific">Ferrimonas pelagia</name>
    <dbReference type="NCBI Taxonomy" id="1177826"/>
    <lineage>
        <taxon>Bacteria</taxon>
        <taxon>Pseudomonadati</taxon>
        <taxon>Pseudomonadota</taxon>
        <taxon>Gammaproteobacteria</taxon>
        <taxon>Alteromonadales</taxon>
        <taxon>Ferrimonadaceae</taxon>
        <taxon>Ferrimonas</taxon>
    </lineage>
</organism>
<evidence type="ECO:0000256" key="4">
    <source>
        <dbReference type="ARBA" id="ARBA00022827"/>
    </source>
</evidence>
<keyword evidence="2 9" id="KW-0285">Flavoprotein</keyword>
<protein>
    <recommendedName>
        <fullName evidence="9">Kynurenine 3-monooxygenase</fullName>
        <ecNumber evidence="9">1.14.13.9</ecNumber>
    </recommendedName>
    <alternativeName>
        <fullName evidence="9">Kynurenine 3-hydroxylase</fullName>
    </alternativeName>
</protein>